<reference evidence="3 4" key="1">
    <citation type="journal article" date="2016" name="Genome Announc.">
        <title>Complete Genome Sequences of Aerococcus christensenii CCUG 28831T, Aerococcus sanguinicola CCUG 43001T, Aerococcus urinae CCUG 36881T, Aerococcus urinaeequi CCUG 28094T, Aerococcus urinaehominis CCUG 42038 BT, and Aerococcus viridans CCUG 4311T.</title>
        <authorList>
            <person name="Carkaci D."/>
            <person name="Dargis R."/>
            <person name="Nielsen X.C."/>
            <person name="Skovgaard O."/>
            <person name="Fuursted K."/>
            <person name="Christensen J.J."/>
        </authorList>
    </citation>
    <scope>NUCLEOTIDE SEQUENCE [LARGE SCALE GENOMIC DNA]</scope>
    <source>
        <strain evidence="3 4">CCUG42038B</strain>
    </source>
</reference>
<accession>A0A0X8FJS4</accession>
<keyword evidence="4" id="KW-1185">Reference proteome</keyword>
<dbReference type="Proteomes" id="UP000062260">
    <property type="component" value="Chromosome"/>
</dbReference>
<dbReference type="KEGG" id="auh:AWM75_00815"/>
<keyword evidence="1" id="KW-0805">Transcription regulation</keyword>
<name>A0A0X8FJS4_9LACT</name>
<evidence type="ECO:0000313" key="3">
    <source>
        <dbReference type="EMBL" id="AMB98623.1"/>
    </source>
</evidence>
<dbReference type="InterPro" id="IPR050661">
    <property type="entry name" value="BglG_antiterminators"/>
</dbReference>
<dbReference type="AlphaFoldDB" id="A0A0X8FJS4"/>
<dbReference type="PANTHER" id="PTHR30185">
    <property type="entry name" value="CRYPTIC BETA-GLUCOSIDE BGL OPERON ANTITERMINATOR"/>
    <property type="match status" value="1"/>
</dbReference>
<evidence type="ECO:0000256" key="2">
    <source>
        <dbReference type="ARBA" id="ARBA00023163"/>
    </source>
</evidence>
<evidence type="ECO:0000313" key="4">
    <source>
        <dbReference type="Proteomes" id="UP000062260"/>
    </source>
</evidence>
<proteinExistence type="predicted"/>
<sequence>MRQLMLPNKSQRQLELIRFFFANRGKLFNYDDLAAILDSSISVVFSDIQDIELSFTEELQVERQSKQGITLKIKPHLSYNYFFKKYAQNSTEFRLLDGLIHQRYQRMNQAADDLFVSRTTISRAIDHMNEFFNHRGWPILVQRSPMSLKMDETIYRQVYPLFVDAFYFLKDWPFDQVSYSAIHEFFNQFAKVSTFFTMAQRYPITYIRLACNLTRYLD</sequence>
<dbReference type="OrthoDB" id="2172609at2"/>
<evidence type="ECO:0000256" key="1">
    <source>
        <dbReference type="ARBA" id="ARBA00023015"/>
    </source>
</evidence>
<dbReference type="InterPro" id="IPR007737">
    <property type="entry name" value="Mga_HTH"/>
</dbReference>
<organism evidence="3 4">
    <name type="scientific">Aerococcus urinaehominis</name>
    <dbReference type="NCBI Taxonomy" id="128944"/>
    <lineage>
        <taxon>Bacteria</taxon>
        <taxon>Bacillati</taxon>
        <taxon>Bacillota</taxon>
        <taxon>Bacilli</taxon>
        <taxon>Lactobacillales</taxon>
        <taxon>Aerococcaceae</taxon>
        <taxon>Aerococcus</taxon>
    </lineage>
</organism>
<dbReference type="STRING" id="128944.AWM75_00815"/>
<reference evidence="4" key="2">
    <citation type="submission" date="2016-01" db="EMBL/GenBank/DDBJ databases">
        <title>Six Aerococcus type strain genome sequencing and assembly using PacBio and Illumina Hiseq.</title>
        <authorList>
            <person name="Carkaci D."/>
            <person name="Dargis R."/>
            <person name="Nielsen X.C."/>
            <person name="Skovgaard O."/>
            <person name="Fuursted K."/>
            <person name="Christensen J.J."/>
        </authorList>
    </citation>
    <scope>NUCLEOTIDE SEQUENCE [LARGE SCALE GENOMIC DNA]</scope>
    <source>
        <strain evidence="4">CCUG42038B</strain>
    </source>
</reference>
<dbReference type="EMBL" id="CP014163">
    <property type="protein sequence ID" value="AMB98623.1"/>
    <property type="molecule type" value="Genomic_DNA"/>
</dbReference>
<dbReference type="RefSeq" id="WP_067977282.1">
    <property type="nucleotide sequence ID" value="NZ_CP014163.1"/>
</dbReference>
<gene>
    <name evidence="3" type="ORF">AWM75_00815</name>
</gene>
<dbReference type="Pfam" id="PF05043">
    <property type="entry name" value="Mga"/>
    <property type="match status" value="1"/>
</dbReference>
<protein>
    <submittedName>
        <fullName evidence="3">Uncharacterized protein</fullName>
    </submittedName>
</protein>
<keyword evidence="2" id="KW-0804">Transcription</keyword>
<dbReference type="PANTHER" id="PTHR30185:SF12">
    <property type="entry name" value="TRANSCRIPTIONAL REGULATOR MANR"/>
    <property type="match status" value="1"/>
</dbReference>